<sequence length="559" mass="61690">MFTVAPPPIPLGVKVSSFGHLIEHLGGRSKLKGLTTAQVCFDCVMPYTKATQLSLVNHLLADPETTDFVAPATWYVSHAWSYVFLETVESLEAFITQQNLPMDTAVWFCAFNNNQHFSSVRPFSFWASTFKNELAAIGNVVMIMHPWADPVVLHRSWRVFEVYVAICVHARFEVAMAPTQRELFYSELDTDESAFLTVVKGIKSETSQASVPADRISIFEVIRTEVGFTQLDRKIFVVFFDWLLGALSEKASRATSPCEKARWLVAIAAAYSSSSDHIGAKKHYYLAWKLYRTTLGVNHETTLKIMSKLGYAYVNIGTKVAQGISVLSDCVRLQAEVLGAESEMVAITRTYLSLGLLLGGEAFAALAEGQTAFAVLKRRLGEANRHTLRAMAQVTTAFLNTLNYSAAITWGTQLLALQEEHMGHDSTETIKARQNLAVTYMSSGQPEAAISLINRAIADLSRTWGPDNRLTMLATVNLSRAYMLNGELQAALNYAVDAHTAAFEAFGTSDRVTLLARSMLCRIALAQKDFAAVMVYASTDLLVGLKLPGMRSSMAYFSM</sequence>
<evidence type="ECO:0008006" key="3">
    <source>
        <dbReference type="Google" id="ProtNLM"/>
    </source>
</evidence>
<dbReference type="Gene3D" id="1.25.40.10">
    <property type="entry name" value="Tetratricopeptide repeat domain"/>
    <property type="match status" value="2"/>
</dbReference>
<dbReference type="SUPFAM" id="SSF48452">
    <property type="entry name" value="TPR-like"/>
    <property type="match status" value="1"/>
</dbReference>
<accession>A0A1V9YJ16</accession>
<dbReference type="PANTHER" id="PTHR46082:SF11">
    <property type="entry name" value="AAA+ ATPASE DOMAIN-CONTAINING PROTEIN-RELATED"/>
    <property type="match status" value="1"/>
</dbReference>
<dbReference type="OrthoDB" id="771227at2759"/>
<protein>
    <recommendedName>
        <fullName evidence="3">Mbre TPR repeat protein</fullName>
    </recommendedName>
</protein>
<name>A0A1V9YJ16_ACHHY</name>
<keyword evidence="2" id="KW-1185">Reference proteome</keyword>
<organism evidence="1 2">
    <name type="scientific">Achlya hypogyna</name>
    <name type="common">Oomycete</name>
    <name type="synonym">Protoachlya hypogyna</name>
    <dbReference type="NCBI Taxonomy" id="1202772"/>
    <lineage>
        <taxon>Eukaryota</taxon>
        <taxon>Sar</taxon>
        <taxon>Stramenopiles</taxon>
        <taxon>Oomycota</taxon>
        <taxon>Saprolegniomycetes</taxon>
        <taxon>Saprolegniales</taxon>
        <taxon>Achlyaceae</taxon>
        <taxon>Achlya</taxon>
    </lineage>
</organism>
<dbReference type="InterPro" id="IPR011990">
    <property type="entry name" value="TPR-like_helical_dom_sf"/>
</dbReference>
<dbReference type="PANTHER" id="PTHR46082">
    <property type="entry name" value="ATP/GTP-BINDING PROTEIN-RELATED"/>
    <property type="match status" value="1"/>
</dbReference>
<comment type="caution">
    <text evidence="1">The sequence shown here is derived from an EMBL/GenBank/DDBJ whole genome shotgun (WGS) entry which is preliminary data.</text>
</comment>
<reference evidence="1 2" key="1">
    <citation type="journal article" date="2014" name="Genome Biol. Evol.">
        <title>The secreted proteins of Achlya hypogyna and Thraustotheca clavata identify the ancestral oomycete secretome and reveal gene acquisitions by horizontal gene transfer.</title>
        <authorList>
            <person name="Misner I."/>
            <person name="Blouin N."/>
            <person name="Leonard G."/>
            <person name="Richards T.A."/>
            <person name="Lane C.E."/>
        </authorList>
    </citation>
    <scope>NUCLEOTIDE SEQUENCE [LARGE SCALE GENOMIC DNA]</scope>
    <source>
        <strain evidence="1 2">ATCC 48635</strain>
    </source>
</reference>
<gene>
    <name evidence="1" type="ORF">ACHHYP_11507</name>
</gene>
<dbReference type="AlphaFoldDB" id="A0A1V9YJ16"/>
<dbReference type="Proteomes" id="UP000243579">
    <property type="component" value="Unassembled WGS sequence"/>
</dbReference>
<evidence type="ECO:0000313" key="2">
    <source>
        <dbReference type="Proteomes" id="UP000243579"/>
    </source>
</evidence>
<proteinExistence type="predicted"/>
<dbReference type="EMBL" id="JNBR01001616">
    <property type="protein sequence ID" value="OQR85711.1"/>
    <property type="molecule type" value="Genomic_DNA"/>
</dbReference>
<dbReference type="InterPro" id="IPR053137">
    <property type="entry name" value="NLR-like"/>
</dbReference>
<evidence type="ECO:0000313" key="1">
    <source>
        <dbReference type="EMBL" id="OQR85711.1"/>
    </source>
</evidence>